<dbReference type="OrthoDB" id="2756178at2759"/>
<evidence type="ECO:0000313" key="4">
    <source>
        <dbReference type="Proteomes" id="UP000290288"/>
    </source>
</evidence>
<reference evidence="3 4" key="1">
    <citation type="submission" date="2019-01" db="EMBL/GenBank/DDBJ databases">
        <title>Draft genome sequence of Psathyrella aberdarensis IHI B618.</title>
        <authorList>
            <person name="Buettner E."/>
            <person name="Kellner H."/>
        </authorList>
    </citation>
    <scope>NUCLEOTIDE SEQUENCE [LARGE SCALE GENOMIC DNA]</scope>
    <source>
        <strain evidence="3 4">IHI B618</strain>
    </source>
</reference>
<proteinExistence type="predicted"/>
<dbReference type="Pfam" id="PF20153">
    <property type="entry name" value="DUF6535"/>
    <property type="match status" value="2"/>
</dbReference>
<name>A0A4Q2DLY2_9AGAR</name>
<sequence>MPRSDSAFSEKAAPSDFEVLEKDIEQWIKPVDVFESKQPPISLYQHVSRVRAIGFDEAPNLGPVDLNAISPTNLARDALGRAAWASCAVAVRDYDRNIIGHWHQDLDNLLVFSALFCAVITALLVESSGIPDVNDDPSTRLTVINAFWVCSLVLALNSVMIAILVKQWLAEYTWDVGTSVLSPKQSFALRHLRFELLHKWHVPTIIDYLPLQLVLAVLLFYGGLVTFLTMMHPVVAGLGISLIGVSVAIFALTTLMPSLWPLSPYQSPQAWLSYRFTRAIGSLLAPLSRSRGSGNEKGPKANGWVDHGIQVIQSQNDVGKYETDGLLWVQRSLGVWDPQLIQAAFSCALSLPDPTCVKTLLSLCIKHIPSSVINSDDPEDGLKFSSKFGDTLGRTIFIEVYTAIHEHLSKFLDSEKPLANSIAEETLQDGIRVLLVLVRHPWTHAASASEKGRLNGWNLLFNLVVSTNFSKIPPVVRVIVTRRVLGTFLDDVLADDERGDASVGRQLSADYVEDIRLPRLWFVRAFDASGDAEEELLWVLSTSCALFVLMNGYTAGIDANGLSSCWKNMVHYLETKLKQGGKREGMEKAVRYWTRILSYRESSEADGCMKLLAGRVQISDPSHVDLRKLLGGLSMAVISTPTLGDLKAAIWRLRLLTASDAQEVLAIFTKANEVAGDYTKESVSLSSRMGGITPEELSLVGDVMMKEFPTSPLDSDPRNSRDYQHALLACLIVHTTADYNLAMDHDSGEMKRQSRHIEAVEKLLQLLVDDADTISLFDRGQQAALEFLLVAIFQQTVRSWMELSPKPDENFRGLVFDALFKQCSRDQPRTRLVLSLVSLSLHTLEVDGNLTMDPEPTKVLEAITTFFGTRDELGAKELPQTQTSVHQCVDAVSIFLTFGSAASDAEISESLGKLLQALRDKCDYASWHHSSKELLTKTLKSLQGQY</sequence>
<organism evidence="3 4">
    <name type="scientific">Candolleomyces aberdarensis</name>
    <dbReference type="NCBI Taxonomy" id="2316362"/>
    <lineage>
        <taxon>Eukaryota</taxon>
        <taxon>Fungi</taxon>
        <taxon>Dikarya</taxon>
        <taxon>Basidiomycota</taxon>
        <taxon>Agaricomycotina</taxon>
        <taxon>Agaricomycetes</taxon>
        <taxon>Agaricomycetidae</taxon>
        <taxon>Agaricales</taxon>
        <taxon>Agaricineae</taxon>
        <taxon>Psathyrellaceae</taxon>
        <taxon>Candolleomyces</taxon>
    </lineage>
</organism>
<feature type="domain" description="DUF6535" evidence="2">
    <location>
        <begin position="84"/>
        <end position="128"/>
    </location>
</feature>
<feature type="transmembrane region" description="Helical" evidence="1">
    <location>
        <begin position="145"/>
        <end position="165"/>
    </location>
</feature>
<keyword evidence="1" id="KW-1133">Transmembrane helix</keyword>
<dbReference type="EMBL" id="SDEE01000158">
    <property type="protein sequence ID" value="RXW20261.1"/>
    <property type="molecule type" value="Genomic_DNA"/>
</dbReference>
<feature type="transmembrane region" description="Helical" evidence="1">
    <location>
        <begin position="234"/>
        <end position="255"/>
    </location>
</feature>
<gene>
    <name evidence="3" type="ORF">EST38_g5605</name>
</gene>
<feature type="transmembrane region" description="Helical" evidence="1">
    <location>
        <begin position="208"/>
        <end position="228"/>
    </location>
</feature>
<dbReference type="Proteomes" id="UP000290288">
    <property type="component" value="Unassembled WGS sequence"/>
</dbReference>
<dbReference type="AlphaFoldDB" id="A0A4Q2DLY2"/>
<dbReference type="InterPro" id="IPR045338">
    <property type="entry name" value="DUF6535"/>
</dbReference>
<feature type="domain" description="DUF6535" evidence="2">
    <location>
        <begin position="132"/>
        <end position="228"/>
    </location>
</feature>
<protein>
    <recommendedName>
        <fullName evidence="2">DUF6535 domain-containing protein</fullName>
    </recommendedName>
</protein>
<comment type="caution">
    <text evidence="3">The sequence shown here is derived from an EMBL/GenBank/DDBJ whole genome shotgun (WGS) entry which is preliminary data.</text>
</comment>
<dbReference type="STRING" id="2316362.A0A4Q2DLY2"/>
<keyword evidence="1" id="KW-0472">Membrane</keyword>
<keyword evidence="1" id="KW-0812">Transmembrane</keyword>
<evidence type="ECO:0000313" key="3">
    <source>
        <dbReference type="EMBL" id="RXW20261.1"/>
    </source>
</evidence>
<evidence type="ECO:0000256" key="1">
    <source>
        <dbReference type="SAM" id="Phobius"/>
    </source>
</evidence>
<evidence type="ECO:0000259" key="2">
    <source>
        <dbReference type="Pfam" id="PF20153"/>
    </source>
</evidence>
<feature type="transmembrane region" description="Helical" evidence="1">
    <location>
        <begin position="106"/>
        <end position="125"/>
    </location>
</feature>
<accession>A0A4Q2DLY2</accession>
<keyword evidence="4" id="KW-1185">Reference proteome</keyword>